<dbReference type="PROSITE" id="PS50910">
    <property type="entry name" value="HEPN"/>
    <property type="match status" value="1"/>
</dbReference>
<dbReference type="SUPFAM" id="SSF81593">
    <property type="entry name" value="Nucleotidyltransferase substrate binding subunit/domain"/>
    <property type="match status" value="1"/>
</dbReference>
<dbReference type="Gene3D" id="1.20.120.330">
    <property type="entry name" value="Nucleotidyltransferases domain 2"/>
    <property type="match status" value="1"/>
</dbReference>
<dbReference type="InterPro" id="IPR007842">
    <property type="entry name" value="HEPN_dom"/>
</dbReference>
<reference evidence="2" key="1">
    <citation type="submission" date="2020-07" db="EMBL/GenBank/DDBJ databases">
        <title>Koleobacter methoxysyntrophicus gen. nov., sp. nov., a novel anaerobic bacterium isolated from deep subsurface oil field and proposal of Koleobacterales ord. nov. in the phylum Firmicutes.</title>
        <authorList>
            <person name="Sakamoto S."/>
            <person name="Tamaki H."/>
        </authorList>
    </citation>
    <scope>NUCLEOTIDE SEQUENCE</scope>
    <source>
        <strain evidence="2">NRmbB1</strain>
    </source>
</reference>
<proteinExistence type="predicted"/>
<evidence type="ECO:0000259" key="1">
    <source>
        <dbReference type="PROSITE" id="PS50910"/>
    </source>
</evidence>
<name>A0A8A0RL88_9FIRM</name>
<gene>
    <name evidence="2" type="ORF">H0A61_01540</name>
</gene>
<feature type="domain" description="HEPN" evidence="1">
    <location>
        <begin position="13"/>
        <end position="125"/>
    </location>
</feature>
<sequence length="136" mass="15555">MKAEPLHEGKRWMTQAEYDLKDAEFTFKGKRYNLTCFLAQQSAEKALKAFLYSKGAEQVWGHSVAELCEEAIKIDEIFKKLKSEAAPLDKFYIPTRYPNGLPGGIPAEAFDKYDAERGLEMAKRVINFIKEKLGEE</sequence>
<protein>
    <recommendedName>
        <fullName evidence="1">HEPN domain-containing protein</fullName>
    </recommendedName>
</protein>
<keyword evidence="3" id="KW-1185">Reference proteome</keyword>
<dbReference type="EMBL" id="CP059066">
    <property type="protein sequence ID" value="QSQ09181.1"/>
    <property type="molecule type" value="Genomic_DNA"/>
</dbReference>
<dbReference type="SMART" id="SM00748">
    <property type="entry name" value="HEPN"/>
    <property type="match status" value="1"/>
</dbReference>
<dbReference type="AlphaFoldDB" id="A0A8A0RL88"/>
<dbReference type="RefSeq" id="WP_206706540.1">
    <property type="nucleotide sequence ID" value="NZ_CP059066.1"/>
</dbReference>
<evidence type="ECO:0000313" key="3">
    <source>
        <dbReference type="Proteomes" id="UP000662904"/>
    </source>
</evidence>
<dbReference type="Pfam" id="PF05168">
    <property type="entry name" value="HEPN"/>
    <property type="match status" value="1"/>
</dbReference>
<dbReference type="Proteomes" id="UP000662904">
    <property type="component" value="Chromosome"/>
</dbReference>
<accession>A0A8A0RL88</accession>
<organism evidence="2 3">
    <name type="scientific">Koleobacter methoxysyntrophicus</name>
    <dbReference type="NCBI Taxonomy" id="2751313"/>
    <lineage>
        <taxon>Bacteria</taxon>
        <taxon>Bacillati</taxon>
        <taxon>Bacillota</taxon>
        <taxon>Clostridia</taxon>
        <taxon>Koleobacterales</taxon>
        <taxon>Koleobacteraceae</taxon>
        <taxon>Koleobacter</taxon>
    </lineage>
</organism>
<evidence type="ECO:0000313" key="2">
    <source>
        <dbReference type="EMBL" id="QSQ09181.1"/>
    </source>
</evidence>
<dbReference type="KEGG" id="kme:H0A61_01540"/>